<evidence type="ECO:0000256" key="6">
    <source>
        <dbReference type="ARBA" id="ARBA00012458"/>
    </source>
</evidence>
<organism evidence="16 17">
    <name type="scientific">Sedimenticola thiotaurini</name>
    <dbReference type="NCBI Taxonomy" id="1543721"/>
    <lineage>
        <taxon>Bacteria</taxon>
        <taxon>Pseudomonadati</taxon>
        <taxon>Pseudomonadota</taxon>
        <taxon>Gammaproteobacteria</taxon>
        <taxon>Chromatiales</taxon>
        <taxon>Sedimenticolaceae</taxon>
        <taxon>Sedimenticola</taxon>
    </lineage>
</organism>
<evidence type="ECO:0000256" key="5">
    <source>
        <dbReference type="ARBA" id="ARBA00011738"/>
    </source>
</evidence>
<dbReference type="EMBL" id="CP011412">
    <property type="protein sequence ID" value="AKH20349.1"/>
    <property type="molecule type" value="Genomic_DNA"/>
</dbReference>
<keyword evidence="10 14" id="KW-0460">Magnesium</keyword>
<comment type="similarity">
    <text evidence="4 14">Belongs to the DHPS family.</text>
</comment>
<evidence type="ECO:0000256" key="11">
    <source>
        <dbReference type="ARBA" id="ARBA00022909"/>
    </source>
</evidence>
<dbReference type="KEGG" id="seds:AAY24_08300"/>
<keyword evidence="11 14" id="KW-0289">Folate biosynthesis</keyword>
<dbReference type="InterPro" id="IPR006390">
    <property type="entry name" value="DHP_synth_dom"/>
</dbReference>
<evidence type="ECO:0000256" key="10">
    <source>
        <dbReference type="ARBA" id="ARBA00022842"/>
    </source>
</evidence>
<dbReference type="Gene3D" id="3.20.20.20">
    <property type="entry name" value="Dihydropteroate synthase-like"/>
    <property type="match status" value="1"/>
</dbReference>
<feature type="domain" description="Pterin-binding" evidence="15">
    <location>
        <begin position="16"/>
        <end position="269"/>
    </location>
</feature>
<dbReference type="SUPFAM" id="SSF51717">
    <property type="entry name" value="Dihydropteroate synthetase-like"/>
    <property type="match status" value="1"/>
</dbReference>
<keyword evidence="9 14" id="KW-0479">Metal-binding</keyword>
<keyword evidence="8 14" id="KW-0808">Transferase</keyword>
<evidence type="ECO:0000259" key="15">
    <source>
        <dbReference type="PROSITE" id="PS50972"/>
    </source>
</evidence>
<dbReference type="NCBIfam" id="TIGR01496">
    <property type="entry name" value="DHPS"/>
    <property type="match status" value="1"/>
</dbReference>
<dbReference type="UniPathway" id="UPA00077">
    <property type="reaction ID" value="UER00156"/>
</dbReference>
<protein>
    <recommendedName>
        <fullName evidence="7 14">Dihydropteroate synthase</fullName>
        <shortName evidence="14">DHPS</shortName>
        <ecNumber evidence="6 14">2.5.1.15</ecNumber>
    </recommendedName>
    <alternativeName>
        <fullName evidence="12 14">Dihydropteroate pyrophosphorylase</fullName>
    </alternativeName>
</protein>
<reference evidence="16 17" key="1">
    <citation type="journal article" date="2015" name="Genome Announc.">
        <title>Complete Genome Sequence of Sedimenticola thiotaurini Strain SIP-G1, a Polyphosphate- and Polyhydroxyalkanoate-Accumulating Sulfur-Oxidizing Gammaproteobacterium Isolated from Salt Marsh Sediments.</title>
        <authorList>
            <person name="Flood B.E."/>
            <person name="Jones D.S."/>
            <person name="Bailey J.V."/>
        </authorList>
    </citation>
    <scope>NUCLEOTIDE SEQUENCE [LARGE SCALE GENOMIC DNA]</scope>
    <source>
        <strain evidence="16 17">SIP-G1</strain>
    </source>
</reference>
<dbReference type="InterPro" id="IPR011005">
    <property type="entry name" value="Dihydropteroate_synth-like_sf"/>
</dbReference>
<dbReference type="GO" id="GO:0046656">
    <property type="term" value="P:folic acid biosynthetic process"/>
    <property type="evidence" value="ECO:0007669"/>
    <property type="project" value="UniProtKB-KW"/>
</dbReference>
<dbReference type="PROSITE" id="PS50972">
    <property type="entry name" value="PTERIN_BINDING"/>
    <property type="match status" value="1"/>
</dbReference>
<dbReference type="PANTHER" id="PTHR20941:SF1">
    <property type="entry name" value="FOLIC ACID SYNTHESIS PROTEIN FOL1"/>
    <property type="match status" value="1"/>
</dbReference>
<proteinExistence type="inferred from homology"/>
<dbReference type="PROSITE" id="PS00793">
    <property type="entry name" value="DHPS_2"/>
    <property type="match status" value="1"/>
</dbReference>
<dbReference type="GO" id="GO:0004156">
    <property type="term" value="F:dihydropteroate synthase activity"/>
    <property type="evidence" value="ECO:0007669"/>
    <property type="project" value="UniProtKB-EC"/>
</dbReference>
<dbReference type="OrthoDB" id="9811744at2"/>
<comment type="subunit">
    <text evidence="5">Homodimer.</text>
</comment>
<comment type="function">
    <text evidence="13 14">Catalyzes the condensation of para-aminobenzoate (pABA) with 6-hydroxymethyl-7,8-dihydropterin diphosphate (DHPt-PP) to form 7,8-dihydropteroate (H2Pte), the immediate precursor of folate derivatives.</text>
</comment>
<keyword evidence="17" id="KW-1185">Reference proteome</keyword>
<dbReference type="RefSeq" id="WP_046859284.1">
    <property type="nucleotide sequence ID" value="NZ_CP011412.1"/>
</dbReference>
<dbReference type="AlphaFoldDB" id="A0A0F7JYJ5"/>
<comment type="cofactor">
    <cofactor evidence="2 14">
        <name>Mg(2+)</name>
        <dbReference type="ChEBI" id="CHEBI:18420"/>
    </cofactor>
</comment>
<evidence type="ECO:0000256" key="8">
    <source>
        <dbReference type="ARBA" id="ARBA00022679"/>
    </source>
</evidence>
<evidence type="ECO:0000256" key="7">
    <source>
        <dbReference type="ARBA" id="ARBA00016919"/>
    </source>
</evidence>
<evidence type="ECO:0000256" key="1">
    <source>
        <dbReference type="ARBA" id="ARBA00000012"/>
    </source>
</evidence>
<dbReference type="Proteomes" id="UP000034410">
    <property type="component" value="Chromosome"/>
</dbReference>
<sequence length="281" mass="29772">MTILDCAGKPVDLTQPRIMGILNVTPDSFSDGGDFISPDAALKRARAMVDEGADLLDIGGESTRPGAQAVSEQEELDRIIPVIAAIAAEIPVPISVDTNKATVMREAVAAGAGLINDVMALRDEGAVAAAKESGVPVCLMHMQGQPRTMQQNPQYQNVVTDVMAFLRSRVEACVAAGIPRQQLLLDPGFGFGKSLQHNLTLLRHLDRFRELQLPLLVGISRKSMIGAVLDGIPVDQRLPGGLACAVMAVERGADIVRTHDVKATAEAVRMTHAVMGAAGQE</sequence>
<dbReference type="EC" id="2.5.1.15" evidence="6 14"/>
<dbReference type="GO" id="GO:0046654">
    <property type="term" value="P:tetrahydrofolate biosynthetic process"/>
    <property type="evidence" value="ECO:0007669"/>
    <property type="project" value="UniProtKB-UniPathway"/>
</dbReference>
<dbReference type="FunFam" id="3.20.20.20:FF:000004">
    <property type="entry name" value="Dihydropteroate synthase"/>
    <property type="match status" value="1"/>
</dbReference>
<comment type="pathway">
    <text evidence="3 14">Cofactor biosynthesis; tetrahydrofolate biosynthesis; 7,8-dihydrofolate from 2-amino-4-hydroxy-6-hydroxymethyl-7,8-dihydropteridine diphosphate and 4-aminobenzoate: step 1/2.</text>
</comment>
<comment type="catalytic activity">
    <reaction evidence="1">
        <text>(7,8-dihydropterin-6-yl)methyl diphosphate + 4-aminobenzoate = 7,8-dihydropteroate + diphosphate</text>
        <dbReference type="Rhea" id="RHEA:19949"/>
        <dbReference type="ChEBI" id="CHEBI:17836"/>
        <dbReference type="ChEBI" id="CHEBI:17839"/>
        <dbReference type="ChEBI" id="CHEBI:33019"/>
        <dbReference type="ChEBI" id="CHEBI:72950"/>
        <dbReference type="EC" id="2.5.1.15"/>
    </reaction>
</comment>
<dbReference type="PATRIC" id="fig|1543721.4.peg.1717"/>
<dbReference type="GO" id="GO:0046872">
    <property type="term" value="F:metal ion binding"/>
    <property type="evidence" value="ECO:0007669"/>
    <property type="project" value="UniProtKB-KW"/>
</dbReference>
<dbReference type="CDD" id="cd00739">
    <property type="entry name" value="DHPS"/>
    <property type="match status" value="1"/>
</dbReference>
<dbReference type="PANTHER" id="PTHR20941">
    <property type="entry name" value="FOLATE SYNTHESIS PROTEINS"/>
    <property type="match status" value="1"/>
</dbReference>
<evidence type="ECO:0000256" key="4">
    <source>
        <dbReference type="ARBA" id="ARBA00009503"/>
    </source>
</evidence>
<evidence type="ECO:0000313" key="17">
    <source>
        <dbReference type="Proteomes" id="UP000034410"/>
    </source>
</evidence>
<evidence type="ECO:0000256" key="9">
    <source>
        <dbReference type="ARBA" id="ARBA00022723"/>
    </source>
</evidence>
<dbReference type="InterPro" id="IPR000489">
    <property type="entry name" value="Pterin-binding_dom"/>
</dbReference>
<dbReference type="GO" id="GO:0005829">
    <property type="term" value="C:cytosol"/>
    <property type="evidence" value="ECO:0007669"/>
    <property type="project" value="TreeGrafter"/>
</dbReference>
<dbReference type="Pfam" id="PF00809">
    <property type="entry name" value="Pterin_bind"/>
    <property type="match status" value="1"/>
</dbReference>
<evidence type="ECO:0000256" key="13">
    <source>
        <dbReference type="ARBA" id="ARBA00053449"/>
    </source>
</evidence>
<name>A0A0F7JYJ5_9GAMM</name>
<gene>
    <name evidence="16" type="primary">folP</name>
    <name evidence="16" type="ORF">AAY24_08300</name>
</gene>
<evidence type="ECO:0000256" key="14">
    <source>
        <dbReference type="RuleBase" id="RU361205"/>
    </source>
</evidence>
<evidence type="ECO:0000256" key="2">
    <source>
        <dbReference type="ARBA" id="ARBA00001946"/>
    </source>
</evidence>
<evidence type="ECO:0000256" key="12">
    <source>
        <dbReference type="ARBA" id="ARBA00030193"/>
    </source>
</evidence>
<accession>A0A0F7JYJ5</accession>
<evidence type="ECO:0000256" key="3">
    <source>
        <dbReference type="ARBA" id="ARBA00004763"/>
    </source>
</evidence>
<dbReference type="InterPro" id="IPR045031">
    <property type="entry name" value="DHP_synth-like"/>
</dbReference>
<evidence type="ECO:0000313" key="16">
    <source>
        <dbReference type="EMBL" id="AKH20349.1"/>
    </source>
</evidence>
<dbReference type="PROSITE" id="PS00792">
    <property type="entry name" value="DHPS_1"/>
    <property type="match status" value="1"/>
</dbReference>